<sequence length="96" mass="10390">GGVAYCRSDTVPVGGTVYLAVLGAVTLLGAQPATETTQKAIFELASYEKDEDEDDGNANAEHDDQDNRQRVTHCPEGLERGTRSRGGTIHRSEEER</sequence>
<gene>
    <name evidence="2" type="ORF">PENTCL1PPCAC_12651</name>
</gene>
<protein>
    <submittedName>
        <fullName evidence="2">Uncharacterized protein</fullName>
    </submittedName>
</protein>
<dbReference type="AlphaFoldDB" id="A0AAV5T4G4"/>
<keyword evidence="3" id="KW-1185">Reference proteome</keyword>
<feature type="region of interest" description="Disordered" evidence="1">
    <location>
        <begin position="47"/>
        <end position="96"/>
    </location>
</feature>
<reference evidence="2" key="1">
    <citation type="submission" date="2023-10" db="EMBL/GenBank/DDBJ databases">
        <title>Genome assembly of Pristionchus species.</title>
        <authorList>
            <person name="Yoshida K."/>
            <person name="Sommer R.J."/>
        </authorList>
    </citation>
    <scope>NUCLEOTIDE SEQUENCE</scope>
    <source>
        <strain evidence="2">RS0144</strain>
    </source>
</reference>
<evidence type="ECO:0000313" key="3">
    <source>
        <dbReference type="Proteomes" id="UP001432027"/>
    </source>
</evidence>
<organism evidence="2 3">
    <name type="scientific">Pristionchus entomophagus</name>
    <dbReference type="NCBI Taxonomy" id="358040"/>
    <lineage>
        <taxon>Eukaryota</taxon>
        <taxon>Metazoa</taxon>
        <taxon>Ecdysozoa</taxon>
        <taxon>Nematoda</taxon>
        <taxon>Chromadorea</taxon>
        <taxon>Rhabditida</taxon>
        <taxon>Rhabditina</taxon>
        <taxon>Diplogasteromorpha</taxon>
        <taxon>Diplogasteroidea</taxon>
        <taxon>Neodiplogasteridae</taxon>
        <taxon>Pristionchus</taxon>
    </lineage>
</organism>
<accession>A0AAV5T4G4</accession>
<evidence type="ECO:0000313" key="2">
    <source>
        <dbReference type="EMBL" id="GMS90476.1"/>
    </source>
</evidence>
<dbReference type="EMBL" id="BTSX01000003">
    <property type="protein sequence ID" value="GMS90476.1"/>
    <property type="molecule type" value="Genomic_DNA"/>
</dbReference>
<feature type="non-terminal residue" evidence="2">
    <location>
        <position position="96"/>
    </location>
</feature>
<dbReference type="Proteomes" id="UP001432027">
    <property type="component" value="Unassembled WGS sequence"/>
</dbReference>
<feature type="compositionally biased region" description="Basic and acidic residues" evidence="1">
    <location>
        <begin position="60"/>
        <end position="69"/>
    </location>
</feature>
<feature type="non-terminal residue" evidence="2">
    <location>
        <position position="1"/>
    </location>
</feature>
<name>A0AAV5T4G4_9BILA</name>
<evidence type="ECO:0000256" key="1">
    <source>
        <dbReference type="SAM" id="MobiDB-lite"/>
    </source>
</evidence>
<proteinExistence type="predicted"/>
<comment type="caution">
    <text evidence="2">The sequence shown here is derived from an EMBL/GenBank/DDBJ whole genome shotgun (WGS) entry which is preliminary data.</text>
</comment>